<evidence type="ECO:0000313" key="5">
    <source>
        <dbReference type="Proteomes" id="UP001069802"/>
    </source>
</evidence>
<feature type="domain" description="Response regulatory" evidence="3">
    <location>
        <begin position="13"/>
        <end position="132"/>
    </location>
</feature>
<proteinExistence type="predicted"/>
<protein>
    <submittedName>
        <fullName evidence="4">Response regulator</fullName>
    </submittedName>
</protein>
<feature type="modified residue" description="4-aspartylphosphate" evidence="2">
    <location>
        <position position="63"/>
    </location>
</feature>
<dbReference type="InterPro" id="IPR001789">
    <property type="entry name" value="Sig_transdc_resp-reg_receiver"/>
</dbReference>
<keyword evidence="5" id="KW-1185">Reference proteome</keyword>
<dbReference type="SUPFAM" id="SSF52172">
    <property type="entry name" value="CheY-like"/>
    <property type="match status" value="1"/>
</dbReference>
<evidence type="ECO:0000313" key="4">
    <source>
        <dbReference type="EMBL" id="MCZ4282902.1"/>
    </source>
</evidence>
<gene>
    <name evidence="4" type="ORF">O4H49_19105</name>
</gene>
<comment type="caution">
    <text evidence="4">The sequence shown here is derived from an EMBL/GenBank/DDBJ whole genome shotgun (WGS) entry which is preliminary data.</text>
</comment>
<evidence type="ECO:0000259" key="3">
    <source>
        <dbReference type="PROSITE" id="PS50110"/>
    </source>
</evidence>
<name>A0ABT4LP93_9PROT</name>
<evidence type="ECO:0000256" key="1">
    <source>
        <dbReference type="ARBA" id="ARBA00022553"/>
    </source>
</evidence>
<reference evidence="4" key="1">
    <citation type="submission" date="2022-12" db="EMBL/GenBank/DDBJ databases">
        <title>Bacterial isolates from different developmental stages of Nematostella vectensis.</title>
        <authorList>
            <person name="Fraune S."/>
        </authorList>
    </citation>
    <scope>NUCLEOTIDE SEQUENCE</scope>
    <source>
        <strain evidence="4">G21630-S1</strain>
    </source>
</reference>
<dbReference type="InterPro" id="IPR050595">
    <property type="entry name" value="Bact_response_regulator"/>
</dbReference>
<dbReference type="CDD" id="cd00156">
    <property type="entry name" value="REC"/>
    <property type="match status" value="1"/>
</dbReference>
<evidence type="ECO:0000256" key="2">
    <source>
        <dbReference type="PROSITE-ProRule" id="PRU00169"/>
    </source>
</evidence>
<dbReference type="RefSeq" id="WP_269425044.1">
    <property type="nucleotide sequence ID" value="NZ_JAPWGY010000012.1"/>
</dbReference>
<dbReference type="PANTHER" id="PTHR44591">
    <property type="entry name" value="STRESS RESPONSE REGULATOR PROTEIN 1"/>
    <property type="match status" value="1"/>
</dbReference>
<dbReference type="Proteomes" id="UP001069802">
    <property type="component" value="Unassembled WGS sequence"/>
</dbReference>
<dbReference type="InterPro" id="IPR011006">
    <property type="entry name" value="CheY-like_superfamily"/>
</dbReference>
<dbReference type="PROSITE" id="PS50110">
    <property type="entry name" value="RESPONSE_REGULATORY"/>
    <property type="match status" value="1"/>
</dbReference>
<dbReference type="PANTHER" id="PTHR44591:SF3">
    <property type="entry name" value="RESPONSE REGULATORY DOMAIN-CONTAINING PROTEIN"/>
    <property type="match status" value="1"/>
</dbReference>
<dbReference type="SMART" id="SM00448">
    <property type="entry name" value="REC"/>
    <property type="match status" value="1"/>
</dbReference>
<keyword evidence="1 2" id="KW-0597">Phosphoprotein</keyword>
<dbReference type="EMBL" id="JAPWGY010000012">
    <property type="protein sequence ID" value="MCZ4282902.1"/>
    <property type="molecule type" value="Genomic_DNA"/>
</dbReference>
<sequence length="150" mass="16872">MVPWTKDDWANLRIVVVDDSKAVRSMMKLMLRSLGVGEVLLYETVAEAMESISVQPPDLVISDYFMVPETGLDLLQRLRDSNDALTRELPFLMMSGYDNAGGAEELEKQSISGYMPKPVTASLVRDYIISACSQRIAVGVFQDKEYRKLM</sequence>
<dbReference type="Pfam" id="PF00072">
    <property type="entry name" value="Response_reg"/>
    <property type="match status" value="1"/>
</dbReference>
<organism evidence="4 5">
    <name type="scientific">Kiloniella laminariae</name>
    <dbReference type="NCBI Taxonomy" id="454162"/>
    <lineage>
        <taxon>Bacteria</taxon>
        <taxon>Pseudomonadati</taxon>
        <taxon>Pseudomonadota</taxon>
        <taxon>Alphaproteobacteria</taxon>
        <taxon>Rhodospirillales</taxon>
        <taxon>Kiloniellaceae</taxon>
        <taxon>Kiloniella</taxon>
    </lineage>
</organism>
<accession>A0ABT4LP93</accession>
<dbReference type="Gene3D" id="3.40.50.2300">
    <property type="match status" value="1"/>
</dbReference>